<feature type="signal peptide" evidence="2">
    <location>
        <begin position="1"/>
        <end position="24"/>
    </location>
</feature>
<dbReference type="GO" id="GO:0016787">
    <property type="term" value="F:hydrolase activity"/>
    <property type="evidence" value="ECO:0007669"/>
    <property type="project" value="UniProtKB-KW"/>
</dbReference>
<dbReference type="InterPro" id="IPR029058">
    <property type="entry name" value="AB_hydrolase_fold"/>
</dbReference>
<dbReference type="InterPro" id="IPR050300">
    <property type="entry name" value="GDXG_lipolytic_enzyme"/>
</dbReference>
<protein>
    <submittedName>
        <fullName evidence="4">Alpha/beta hydrolase</fullName>
    </submittedName>
</protein>
<comment type="caution">
    <text evidence="4">The sequence shown here is derived from an EMBL/GenBank/DDBJ whole genome shotgun (WGS) entry which is preliminary data.</text>
</comment>
<name>A0ABS9V8Z4_9BACT</name>
<keyword evidence="5" id="KW-1185">Reference proteome</keyword>
<dbReference type="PANTHER" id="PTHR48081">
    <property type="entry name" value="AB HYDROLASE SUPERFAMILY PROTEIN C4A8.06C"/>
    <property type="match status" value="1"/>
</dbReference>
<dbReference type="SUPFAM" id="SSF53474">
    <property type="entry name" value="alpha/beta-Hydrolases"/>
    <property type="match status" value="1"/>
</dbReference>
<keyword evidence="1 4" id="KW-0378">Hydrolase</keyword>
<dbReference type="InterPro" id="IPR049492">
    <property type="entry name" value="BD-FAE-like_dom"/>
</dbReference>
<dbReference type="RefSeq" id="WP_241410169.1">
    <property type="nucleotide sequence ID" value="NZ_JAKZGO010000002.1"/>
</dbReference>
<evidence type="ECO:0000256" key="1">
    <source>
        <dbReference type="ARBA" id="ARBA00022801"/>
    </source>
</evidence>
<dbReference type="PANTHER" id="PTHR48081:SF13">
    <property type="entry name" value="ALPHA_BETA HYDROLASE"/>
    <property type="match status" value="1"/>
</dbReference>
<dbReference type="Gene3D" id="3.40.50.1820">
    <property type="entry name" value="alpha/beta hydrolase"/>
    <property type="match status" value="1"/>
</dbReference>
<evidence type="ECO:0000313" key="4">
    <source>
        <dbReference type="EMBL" id="MCH7412590.1"/>
    </source>
</evidence>
<dbReference type="Pfam" id="PF20434">
    <property type="entry name" value="BD-FAE"/>
    <property type="match status" value="1"/>
</dbReference>
<evidence type="ECO:0000313" key="5">
    <source>
        <dbReference type="Proteomes" id="UP001165430"/>
    </source>
</evidence>
<accession>A0ABS9V8Z4</accession>
<evidence type="ECO:0000256" key="2">
    <source>
        <dbReference type="SAM" id="SignalP"/>
    </source>
</evidence>
<reference evidence="4" key="1">
    <citation type="submission" date="2022-03" db="EMBL/GenBank/DDBJ databases">
        <title>De novo assembled genomes of Belliella spp. (Cyclobacteriaceae) strains.</title>
        <authorList>
            <person name="Szabo A."/>
            <person name="Korponai K."/>
            <person name="Felfoldi T."/>
        </authorList>
    </citation>
    <scope>NUCLEOTIDE SEQUENCE</scope>
    <source>
        <strain evidence="4">DSM 111903</strain>
    </source>
</reference>
<dbReference type="PROSITE" id="PS51257">
    <property type="entry name" value="PROKAR_LIPOPROTEIN"/>
    <property type="match status" value="1"/>
</dbReference>
<gene>
    <name evidence="4" type="ORF">MM213_03760</name>
</gene>
<dbReference type="Proteomes" id="UP001165430">
    <property type="component" value="Unassembled WGS sequence"/>
</dbReference>
<dbReference type="EMBL" id="JAKZGO010000002">
    <property type="protein sequence ID" value="MCH7412590.1"/>
    <property type="molecule type" value="Genomic_DNA"/>
</dbReference>
<sequence length="287" mass="31672">MKKFNLSCLTVLSAFLLIFSCSEKEEPILYPVDEDVILKDVRYGNHERNVMDVFLPSGRNPSVTKVLVLIHGGGWIGGDKSDFDEIINPENSSELKEQFPNVAIFNLNYRLATTEENRYPAAEEDIESAMSYIFAQANSFQVNGMETYLLGGSAGGHLAALYTVKNNSSRIKGCISIAGPYELGSLYSDGDNESRQVLNAFLGGSPQEKPEAYHEVSPINFISTNSPKFLLLHGRDDTLVPFSQAEKFQSALEGSNVEVLTVYYSGGHGIPPEHIEQAFDAIKVFLE</sequence>
<evidence type="ECO:0000259" key="3">
    <source>
        <dbReference type="Pfam" id="PF20434"/>
    </source>
</evidence>
<keyword evidence="2" id="KW-0732">Signal</keyword>
<feature type="domain" description="BD-FAE-like" evidence="3">
    <location>
        <begin position="51"/>
        <end position="252"/>
    </location>
</feature>
<proteinExistence type="predicted"/>
<feature type="chain" id="PRO_5046662307" evidence="2">
    <location>
        <begin position="25"/>
        <end position="287"/>
    </location>
</feature>
<organism evidence="4 5">
    <name type="scientific">Belliella alkalica</name>
    <dbReference type="NCBI Taxonomy" id="1730871"/>
    <lineage>
        <taxon>Bacteria</taxon>
        <taxon>Pseudomonadati</taxon>
        <taxon>Bacteroidota</taxon>
        <taxon>Cytophagia</taxon>
        <taxon>Cytophagales</taxon>
        <taxon>Cyclobacteriaceae</taxon>
        <taxon>Belliella</taxon>
    </lineage>
</organism>